<dbReference type="AlphaFoldDB" id="E4WW08"/>
<feature type="transmembrane region" description="Helical" evidence="1">
    <location>
        <begin position="66"/>
        <end position="89"/>
    </location>
</feature>
<dbReference type="Proteomes" id="UP000001307">
    <property type="component" value="Unassembled WGS sequence"/>
</dbReference>
<keyword evidence="1" id="KW-0472">Membrane</keyword>
<evidence type="ECO:0000256" key="1">
    <source>
        <dbReference type="SAM" id="Phobius"/>
    </source>
</evidence>
<keyword evidence="1" id="KW-0812">Transmembrane</keyword>
<evidence type="ECO:0000313" key="2">
    <source>
        <dbReference type="EMBL" id="CBY21311.1"/>
    </source>
</evidence>
<dbReference type="InParanoid" id="E4WW08"/>
<accession>E4WW08</accession>
<keyword evidence="3" id="KW-1185">Reference proteome</keyword>
<organism evidence="2">
    <name type="scientific">Oikopleura dioica</name>
    <name type="common">Tunicate</name>
    <dbReference type="NCBI Taxonomy" id="34765"/>
    <lineage>
        <taxon>Eukaryota</taxon>
        <taxon>Metazoa</taxon>
        <taxon>Chordata</taxon>
        <taxon>Tunicata</taxon>
        <taxon>Appendicularia</taxon>
        <taxon>Copelata</taxon>
        <taxon>Oikopleuridae</taxon>
        <taxon>Oikopleura</taxon>
    </lineage>
</organism>
<proteinExistence type="predicted"/>
<dbReference type="EMBL" id="FN653017">
    <property type="protein sequence ID" value="CBY21311.1"/>
    <property type="molecule type" value="Genomic_DNA"/>
</dbReference>
<keyword evidence="1" id="KW-1133">Transmembrane helix</keyword>
<protein>
    <submittedName>
        <fullName evidence="2">Uncharacterized protein</fullName>
    </submittedName>
</protein>
<name>E4WW08_OIKDI</name>
<sequence>MGGNLSSPLETQSNVGDFNNVGAFNLHQGSLSHGRPANATDSTAQTLHELGLENLHLRNKLDLLEMAFGGFALVAFLVCVGLTVGIVHATRRAHRHSRSDYSQSRGHREEETFRVTVDPRFMAEANLRQQTFKSNL</sequence>
<gene>
    <name evidence="2" type="ORF">GSOID_T00009069001</name>
</gene>
<evidence type="ECO:0000313" key="3">
    <source>
        <dbReference type="Proteomes" id="UP000001307"/>
    </source>
</evidence>
<reference evidence="2" key="1">
    <citation type="journal article" date="2010" name="Science">
        <title>Plasticity of animal genome architecture unmasked by rapid evolution of a pelagic tunicate.</title>
        <authorList>
            <person name="Denoeud F."/>
            <person name="Henriet S."/>
            <person name="Mungpakdee S."/>
            <person name="Aury J.M."/>
            <person name="Da Silva C."/>
            <person name="Brinkmann H."/>
            <person name="Mikhaleva J."/>
            <person name="Olsen L.C."/>
            <person name="Jubin C."/>
            <person name="Canestro C."/>
            <person name="Bouquet J.M."/>
            <person name="Danks G."/>
            <person name="Poulain J."/>
            <person name="Campsteijn C."/>
            <person name="Adamski M."/>
            <person name="Cross I."/>
            <person name="Yadetie F."/>
            <person name="Muffato M."/>
            <person name="Louis A."/>
            <person name="Butcher S."/>
            <person name="Tsagkogeorga G."/>
            <person name="Konrad A."/>
            <person name="Singh S."/>
            <person name="Jensen M.F."/>
            <person name="Cong E.H."/>
            <person name="Eikeseth-Otteraa H."/>
            <person name="Noel B."/>
            <person name="Anthouard V."/>
            <person name="Porcel B.M."/>
            <person name="Kachouri-Lafond R."/>
            <person name="Nishino A."/>
            <person name="Ugolini M."/>
            <person name="Chourrout P."/>
            <person name="Nishida H."/>
            <person name="Aasland R."/>
            <person name="Huzurbazar S."/>
            <person name="Westhof E."/>
            <person name="Delsuc F."/>
            <person name="Lehrach H."/>
            <person name="Reinhardt R."/>
            <person name="Weissenbach J."/>
            <person name="Roy S.W."/>
            <person name="Artiguenave F."/>
            <person name="Postlethwait J.H."/>
            <person name="Manak J.R."/>
            <person name="Thompson E.M."/>
            <person name="Jaillon O."/>
            <person name="Du Pasquier L."/>
            <person name="Boudinot P."/>
            <person name="Liberles D.A."/>
            <person name="Volff J.N."/>
            <person name="Philippe H."/>
            <person name="Lenhard B."/>
            <person name="Roest Crollius H."/>
            <person name="Wincker P."/>
            <person name="Chourrout D."/>
        </authorList>
    </citation>
    <scope>NUCLEOTIDE SEQUENCE [LARGE SCALE GENOMIC DNA]</scope>
</reference>